<sequence>MDVVYYVYLLESQKTGIWYVGLSANPEERLVQHNRGKSKFTKGHIPWILLYKEEVGDLKEARKREKYYKSAAGKRKLKTLMGN</sequence>
<dbReference type="PROSITE" id="PS50164">
    <property type="entry name" value="GIY_YIG"/>
    <property type="match status" value="1"/>
</dbReference>
<reference evidence="3 4" key="1">
    <citation type="submission" date="2016-10" db="EMBL/GenBank/DDBJ databases">
        <authorList>
            <person name="de Groot N.N."/>
        </authorList>
    </citation>
    <scope>NUCLEOTIDE SEQUENCE [LARGE SCALE GENOMIC DNA]</scope>
    <source>
        <strain evidence="3 4">CGMCC 1.9156</strain>
    </source>
</reference>
<dbReference type="InterPro" id="IPR050190">
    <property type="entry name" value="UPF0213_domain"/>
</dbReference>
<keyword evidence="4" id="KW-1185">Reference proteome</keyword>
<protein>
    <submittedName>
        <fullName evidence="3">Putative endonuclease</fullName>
    </submittedName>
</protein>
<dbReference type="Gene3D" id="3.40.1440.10">
    <property type="entry name" value="GIY-YIG endonuclease"/>
    <property type="match status" value="1"/>
</dbReference>
<dbReference type="Proteomes" id="UP000198964">
    <property type="component" value="Unassembled WGS sequence"/>
</dbReference>
<dbReference type="PANTHER" id="PTHR34477">
    <property type="entry name" value="UPF0213 PROTEIN YHBQ"/>
    <property type="match status" value="1"/>
</dbReference>
<dbReference type="Pfam" id="PF01541">
    <property type="entry name" value="GIY-YIG"/>
    <property type="match status" value="1"/>
</dbReference>
<dbReference type="InterPro" id="IPR035901">
    <property type="entry name" value="GIY-YIG_endonuc_sf"/>
</dbReference>
<dbReference type="PANTHER" id="PTHR34477:SF1">
    <property type="entry name" value="UPF0213 PROTEIN YHBQ"/>
    <property type="match status" value="1"/>
</dbReference>
<proteinExistence type="inferred from homology"/>
<evidence type="ECO:0000313" key="4">
    <source>
        <dbReference type="Proteomes" id="UP000198964"/>
    </source>
</evidence>
<dbReference type="RefSeq" id="WP_093918969.1">
    <property type="nucleotide sequence ID" value="NZ_FONW01000002.1"/>
</dbReference>
<evidence type="ECO:0000313" key="3">
    <source>
        <dbReference type="EMBL" id="SFE98438.1"/>
    </source>
</evidence>
<dbReference type="SUPFAM" id="SSF82771">
    <property type="entry name" value="GIY-YIG endonuclease"/>
    <property type="match status" value="1"/>
</dbReference>
<dbReference type="EMBL" id="FONW01000002">
    <property type="protein sequence ID" value="SFE98438.1"/>
    <property type="molecule type" value="Genomic_DNA"/>
</dbReference>
<dbReference type="AlphaFoldDB" id="A0A1I2F163"/>
<evidence type="ECO:0000259" key="2">
    <source>
        <dbReference type="PROSITE" id="PS50164"/>
    </source>
</evidence>
<accession>A0A1I2F163</accession>
<name>A0A1I2F163_9BACT</name>
<dbReference type="GO" id="GO:0004519">
    <property type="term" value="F:endonuclease activity"/>
    <property type="evidence" value="ECO:0007669"/>
    <property type="project" value="UniProtKB-KW"/>
</dbReference>
<dbReference type="CDD" id="cd10449">
    <property type="entry name" value="GIY-YIG_SLX1_like"/>
    <property type="match status" value="1"/>
</dbReference>
<feature type="domain" description="GIY-YIG" evidence="2">
    <location>
        <begin position="3"/>
        <end position="80"/>
    </location>
</feature>
<keyword evidence="3" id="KW-0255">Endonuclease</keyword>
<keyword evidence="3" id="KW-0378">Hydrolase</keyword>
<organism evidence="3 4">
    <name type="scientific">Sunxiuqinia elliptica</name>
    <dbReference type="NCBI Taxonomy" id="655355"/>
    <lineage>
        <taxon>Bacteria</taxon>
        <taxon>Pseudomonadati</taxon>
        <taxon>Bacteroidota</taxon>
        <taxon>Bacteroidia</taxon>
        <taxon>Marinilabiliales</taxon>
        <taxon>Prolixibacteraceae</taxon>
        <taxon>Sunxiuqinia</taxon>
    </lineage>
</organism>
<gene>
    <name evidence="3" type="ORF">SAMN05216283_102301</name>
</gene>
<evidence type="ECO:0000256" key="1">
    <source>
        <dbReference type="ARBA" id="ARBA00007435"/>
    </source>
</evidence>
<comment type="similarity">
    <text evidence="1">Belongs to the UPF0213 family.</text>
</comment>
<keyword evidence="3" id="KW-0540">Nuclease</keyword>
<dbReference type="InterPro" id="IPR000305">
    <property type="entry name" value="GIY-YIG_endonuc"/>
</dbReference>